<dbReference type="RefSeq" id="WP_125478790.1">
    <property type="nucleotide sequence ID" value="NZ_RSFW01000006.1"/>
</dbReference>
<protein>
    <recommendedName>
        <fullName evidence="4">Chemotaxis methyl-accepting receptor HlyB-like 4HB MCP domain-containing protein</fullName>
    </recommendedName>
</protein>
<evidence type="ECO:0000256" key="1">
    <source>
        <dbReference type="SAM" id="Phobius"/>
    </source>
</evidence>
<feature type="transmembrane region" description="Helical" evidence="1">
    <location>
        <begin position="7"/>
        <end position="23"/>
    </location>
</feature>
<proteinExistence type="predicted"/>
<keyword evidence="1" id="KW-1133">Transmembrane helix</keyword>
<sequence length="180" mass="20909">MFEKNKKYIYIATIAVLLIVIVYQNNRFSDLKTAVGSGYFRDVRSAIFLLEQDGDVDFWVQTLKQAEGQITLERHLSEMTLLGRKFMEMDGKILLIGEQLNLLADQYRELAVNIHNGMSYDHNAEEIIRNSSFLQKVLKEAEAISGENGKKYYQEFTNTDSETSNLVWKEYKKFVEEAEE</sequence>
<dbReference type="Proteomes" id="UP000279911">
    <property type="component" value="Unassembled WGS sequence"/>
</dbReference>
<evidence type="ECO:0008006" key="4">
    <source>
        <dbReference type="Google" id="ProtNLM"/>
    </source>
</evidence>
<evidence type="ECO:0000313" key="2">
    <source>
        <dbReference type="EMBL" id="RSD28828.1"/>
    </source>
</evidence>
<organism evidence="2 3">
    <name type="scientific">Mesobacillus subterraneus</name>
    <dbReference type="NCBI Taxonomy" id="285983"/>
    <lineage>
        <taxon>Bacteria</taxon>
        <taxon>Bacillati</taxon>
        <taxon>Bacillota</taxon>
        <taxon>Bacilli</taxon>
        <taxon>Bacillales</taxon>
        <taxon>Bacillaceae</taxon>
        <taxon>Mesobacillus</taxon>
    </lineage>
</organism>
<name>A0A3R9FIH9_9BACI</name>
<accession>A0A3R9FIH9</accession>
<keyword evidence="1" id="KW-0472">Membrane</keyword>
<keyword evidence="1" id="KW-0812">Transmembrane</keyword>
<dbReference type="EMBL" id="RSFW01000006">
    <property type="protein sequence ID" value="RSD28828.1"/>
    <property type="molecule type" value="Genomic_DNA"/>
</dbReference>
<reference evidence="3" key="1">
    <citation type="submission" date="2018-12" db="EMBL/GenBank/DDBJ databases">
        <title>Bacillus chawlae sp. nov., Bacillus glennii sp. nov., and Bacillus saganii sp. nov. Isolated from the Vehicle Assembly Building at Kennedy Space Center where the Viking Spacecraft were Assembled.</title>
        <authorList>
            <person name="Seuylemezian A."/>
            <person name="Vaishampayan P."/>
        </authorList>
    </citation>
    <scope>NUCLEOTIDE SEQUENCE [LARGE SCALE GENOMIC DNA]</scope>
    <source>
        <strain evidence="3">DSM 13966</strain>
    </source>
</reference>
<gene>
    <name evidence="2" type="ORF">EJA10_04455</name>
</gene>
<dbReference type="OrthoDB" id="2873742at2"/>
<dbReference type="AlphaFoldDB" id="A0A3R9FIH9"/>
<comment type="caution">
    <text evidence="2">The sequence shown here is derived from an EMBL/GenBank/DDBJ whole genome shotgun (WGS) entry which is preliminary data.</text>
</comment>
<evidence type="ECO:0000313" key="3">
    <source>
        <dbReference type="Proteomes" id="UP000279911"/>
    </source>
</evidence>